<proteinExistence type="predicted"/>
<comment type="caution">
    <text evidence="2">The sequence shown here is derived from an EMBL/GenBank/DDBJ whole genome shotgun (WGS) entry which is preliminary data.</text>
</comment>
<feature type="transmembrane region" description="Helical" evidence="1">
    <location>
        <begin position="25"/>
        <end position="46"/>
    </location>
</feature>
<dbReference type="EMBL" id="JAFCLK010000004">
    <property type="protein sequence ID" value="MBR1135246.1"/>
    <property type="molecule type" value="Genomic_DNA"/>
</dbReference>
<gene>
    <name evidence="2" type="ORF">JQ619_05685</name>
</gene>
<feature type="transmembrane region" description="Helical" evidence="1">
    <location>
        <begin position="66"/>
        <end position="92"/>
    </location>
</feature>
<keyword evidence="1" id="KW-0812">Transmembrane</keyword>
<keyword evidence="3" id="KW-1185">Reference proteome</keyword>
<accession>A0ABS5G1T4</accession>
<keyword evidence="1" id="KW-0472">Membrane</keyword>
<evidence type="ECO:0000313" key="2">
    <source>
        <dbReference type="EMBL" id="MBR1135246.1"/>
    </source>
</evidence>
<name>A0ABS5G1T4_9BRAD</name>
<protein>
    <submittedName>
        <fullName evidence="2">Uncharacterized protein</fullName>
    </submittedName>
</protein>
<sequence length="119" mass="13400">MDHIRSPAHYAHAPWFVVGPDETDILLILMAAFLVLIVFMFGVLMLRLHHLPEHIAHKGQKVQYQLVATLGLLAMFTHENLFWIVGLLLAMIDIPDFSGLLGRISNSVERISSRRASTS</sequence>
<keyword evidence="1" id="KW-1133">Transmembrane helix</keyword>
<dbReference type="Proteomes" id="UP001314635">
    <property type="component" value="Unassembled WGS sequence"/>
</dbReference>
<dbReference type="RefSeq" id="WP_172238754.1">
    <property type="nucleotide sequence ID" value="NZ_JABFDP010000020.1"/>
</dbReference>
<evidence type="ECO:0000313" key="3">
    <source>
        <dbReference type="Proteomes" id="UP001314635"/>
    </source>
</evidence>
<reference evidence="3" key="1">
    <citation type="journal article" date="2021" name="ISME J.">
        <title>Evolutionary origin and ecological implication of a unique nif island in free-living Bradyrhizobium lineages.</title>
        <authorList>
            <person name="Tao J."/>
        </authorList>
    </citation>
    <scope>NUCLEOTIDE SEQUENCE [LARGE SCALE GENOMIC DNA]</scope>
    <source>
        <strain evidence="3">SZCCT0094</strain>
    </source>
</reference>
<evidence type="ECO:0000256" key="1">
    <source>
        <dbReference type="SAM" id="Phobius"/>
    </source>
</evidence>
<organism evidence="2 3">
    <name type="scientific">Bradyrhizobium denitrificans</name>
    <dbReference type="NCBI Taxonomy" id="2734912"/>
    <lineage>
        <taxon>Bacteria</taxon>
        <taxon>Pseudomonadati</taxon>
        <taxon>Pseudomonadota</taxon>
        <taxon>Alphaproteobacteria</taxon>
        <taxon>Hyphomicrobiales</taxon>
        <taxon>Nitrobacteraceae</taxon>
        <taxon>Bradyrhizobium</taxon>
    </lineage>
</organism>